<gene>
    <name evidence="2" type="ORF">ACFFI0_10010</name>
</gene>
<feature type="chain" id="PRO_5046123074" evidence="1">
    <location>
        <begin position="26"/>
        <end position="229"/>
    </location>
</feature>
<dbReference type="EMBL" id="JBHLWO010000002">
    <property type="protein sequence ID" value="MFC0318646.1"/>
    <property type="molecule type" value="Genomic_DNA"/>
</dbReference>
<sequence>MDLIRKLFIGTALCVLVLFPRSTGAAVPAAILAVIQAGVKRVIKAVDLKIQREQNKIIWLQNAQKTIENTLSKLKLDEITDWTERQRTLYADYFDEMWKVKSAISYYGRVRDMVQLQVDMVNEYQRAWKLFRQDDHFSPDELSFMEEVYNGMLEQSVKNLDQVELVIQAFSTQMSDAKRLETINAAKEMMEENLSDLRQFNRGNTLLSLQRARDRGDIDRVKQLYGIKN</sequence>
<keyword evidence="1" id="KW-0732">Signal</keyword>
<evidence type="ECO:0000313" key="2">
    <source>
        <dbReference type="EMBL" id="MFC0318646.1"/>
    </source>
</evidence>
<comment type="caution">
    <text evidence="2">The sequence shown here is derived from an EMBL/GenBank/DDBJ whole genome shotgun (WGS) entry which is preliminary data.</text>
</comment>
<keyword evidence="3" id="KW-1185">Reference proteome</keyword>
<evidence type="ECO:0000313" key="3">
    <source>
        <dbReference type="Proteomes" id="UP001589774"/>
    </source>
</evidence>
<protein>
    <submittedName>
        <fullName evidence="2">Conjugal transfer protein TraI</fullName>
    </submittedName>
</protein>
<evidence type="ECO:0000256" key="1">
    <source>
        <dbReference type="SAM" id="SignalP"/>
    </source>
</evidence>
<reference evidence="2 3" key="1">
    <citation type="submission" date="2024-09" db="EMBL/GenBank/DDBJ databases">
        <authorList>
            <person name="Sun Q."/>
            <person name="Mori K."/>
        </authorList>
    </citation>
    <scope>NUCLEOTIDE SEQUENCE [LARGE SCALE GENOMIC DNA]</scope>
    <source>
        <strain evidence="2 3">CCM 7765</strain>
    </source>
</reference>
<dbReference type="RefSeq" id="WP_130857535.1">
    <property type="nucleotide sequence ID" value="NZ_JBHLWO010000002.1"/>
</dbReference>
<accession>A0ABV6HID5</accession>
<name>A0ABV6HID5_9SPHI</name>
<feature type="signal peptide" evidence="1">
    <location>
        <begin position="1"/>
        <end position="25"/>
    </location>
</feature>
<proteinExistence type="predicted"/>
<dbReference type="Proteomes" id="UP001589774">
    <property type="component" value="Unassembled WGS sequence"/>
</dbReference>
<organism evidence="2 3">
    <name type="scientific">Olivibacter oleidegradans</name>
    <dbReference type="NCBI Taxonomy" id="760123"/>
    <lineage>
        <taxon>Bacteria</taxon>
        <taxon>Pseudomonadati</taxon>
        <taxon>Bacteroidota</taxon>
        <taxon>Sphingobacteriia</taxon>
        <taxon>Sphingobacteriales</taxon>
        <taxon>Sphingobacteriaceae</taxon>
        <taxon>Olivibacter</taxon>
    </lineage>
</organism>